<comment type="caution">
    <text evidence="1">The sequence shown here is derived from an EMBL/GenBank/DDBJ whole genome shotgun (WGS) entry which is preliminary data.</text>
</comment>
<keyword evidence="2" id="KW-1185">Reference proteome</keyword>
<protein>
    <submittedName>
        <fullName evidence="1">Uncharacterized protein</fullName>
    </submittedName>
</protein>
<accession>A0ABS6F2B7</accession>
<organism evidence="1 2">
    <name type="scientific">Clostridium simiarum</name>
    <dbReference type="NCBI Taxonomy" id="2841506"/>
    <lineage>
        <taxon>Bacteria</taxon>
        <taxon>Bacillati</taxon>
        <taxon>Bacillota</taxon>
        <taxon>Clostridia</taxon>
        <taxon>Eubacteriales</taxon>
        <taxon>Clostridiaceae</taxon>
        <taxon>Clostridium</taxon>
    </lineage>
</organism>
<reference evidence="1 2" key="1">
    <citation type="submission" date="2021-06" db="EMBL/GenBank/DDBJ databases">
        <authorList>
            <person name="Sun Q."/>
            <person name="Li D."/>
        </authorList>
    </citation>
    <scope>NUCLEOTIDE SEQUENCE [LARGE SCALE GENOMIC DNA]</scope>
    <source>
        <strain evidence="1 2">MSJ-4</strain>
    </source>
</reference>
<evidence type="ECO:0000313" key="1">
    <source>
        <dbReference type="EMBL" id="MBU5592667.1"/>
    </source>
</evidence>
<evidence type="ECO:0000313" key="2">
    <source>
        <dbReference type="Proteomes" id="UP000736583"/>
    </source>
</evidence>
<gene>
    <name evidence="1" type="ORF">KQI89_12970</name>
</gene>
<sequence length="109" mass="13046">MEIATNLFLYNFLCKNLNNLDSWSKISKTAIIDKNLCIYKFCANEEIPVLLTLTEDECYHIDDYLYDRMISEFDSNGEPNEIGSIYESLYDLWHSMIRIEKEKFYEEFI</sequence>
<dbReference type="RefSeq" id="WP_216457419.1">
    <property type="nucleotide sequence ID" value="NZ_JAHLQL010000004.1"/>
</dbReference>
<dbReference type="EMBL" id="JAHLQL010000004">
    <property type="protein sequence ID" value="MBU5592667.1"/>
    <property type="molecule type" value="Genomic_DNA"/>
</dbReference>
<name>A0ABS6F2B7_9CLOT</name>
<dbReference type="Proteomes" id="UP000736583">
    <property type="component" value="Unassembled WGS sequence"/>
</dbReference>
<proteinExistence type="predicted"/>